<dbReference type="PANTHER" id="PTHR33529:SF6">
    <property type="entry name" value="YJGP_YJGQ FAMILY PERMEASE"/>
    <property type="match status" value="1"/>
</dbReference>
<proteinExistence type="predicted"/>
<evidence type="ECO:0000256" key="2">
    <source>
        <dbReference type="ARBA" id="ARBA00022475"/>
    </source>
</evidence>
<accession>A0AAU8PM53</accession>
<reference evidence="8" key="1">
    <citation type="journal article" date="2012" name="PLoS Negl. Trop. Dis.">
        <title>Whole genome sequences of three Treponema pallidum ssp. pertenue strains: yaws and syphilis treponemes differ in less than 0.2% of the genome sequence.</title>
        <authorList>
            <person name="Cejkova D."/>
            <person name="Zobanikova M."/>
            <person name="Chen L."/>
            <person name="Pospisilova P."/>
            <person name="Strouhal M."/>
            <person name="Qin X."/>
            <person name="Mikalova L."/>
            <person name="Norris S.J."/>
            <person name="Muzny D.M."/>
            <person name="Gibbs R.A."/>
            <person name="Fulton L.L."/>
            <person name="Sodergren E."/>
            <person name="Weinstock G.M."/>
            <person name="Smajs D."/>
        </authorList>
    </citation>
    <scope>NUCLEOTIDE SEQUENCE [LARGE SCALE GENOMIC DNA]</scope>
    <source>
        <strain evidence="8">Gauthier</strain>
    </source>
</reference>
<dbReference type="Pfam" id="PF03739">
    <property type="entry name" value="LptF_LptG"/>
    <property type="match status" value="1"/>
</dbReference>
<dbReference type="AlphaFoldDB" id="A0AAU8PM53"/>
<evidence type="ECO:0000256" key="6">
    <source>
        <dbReference type="SAM" id="Phobius"/>
    </source>
</evidence>
<comment type="subcellular location">
    <subcellularLocation>
        <location evidence="1">Cell membrane</location>
        <topology evidence="1">Multi-pass membrane protein</topology>
    </subcellularLocation>
</comment>
<protein>
    <recommendedName>
        <fullName evidence="9">LptF/LptG family permease</fullName>
    </recommendedName>
</protein>
<dbReference type="PANTHER" id="PTHR33529">
    <property type="entry name" value="SLR0882 PROTEIN-RELATED"/>
    <property type="match status" value="1"/>
</dbReference>
<keyword evidence="2" id="KW-1003">Cell membrane</keyword>
<dbReference type="GO" id="GO:0043190">
    <property type="term" value="C:ATP-binding cassette (ABC) transporter complex"/>
    <property type="evidence" value="ECO:0007669"/>
    <property type="project" value="TreeGrafter"/>
</dbReference>
<keyword evidence="4 6" id="KW-1133">Transmembrane helix</keyword>
<evidence type="ECO:0000256" key="3">
    <source>
        <dbReference type="ARBA" id="ARBA00022692"/>
    </source>
</evidence>
<dbReference type="GO" id="GO:0015920">
    <property type="term" value="P:lipopolysaccharide transport"/>
    <property type="evidence" value="ECO:0007669"/>
    <property type="project" value="TreeGrafter"/>
</dbReference>
<name>A0AAU8PM53_TREPG</name>
<evidence type="ECO:0000256" key="5">
    <source>
        <dbReference type="ARBA" id="ARBA00023136"/>
    </source>
</evidence>
<feature type="transmembrane region" description="Helical" evidence="6">
    <location>
        <begin position="300"/>
        <end position="317"/>
    </location>
</feature>
<keyword evidence="5 6" id="KW-0472">Membrane</keyword>
<evidence type="ECO:0000256" key="4">
    <source>
        <dbReference type="ARBA" id="ARBA00022989"/>
    </source>
</evidence>
<dbReference type="EMBL" id="CP002376">
    <property type="protein sequence ID" value="AEZ60154.1"/>
    <property type="molecule type" value="Genomic_DNA"/>
</dbReference>
<evidence type="ECO:0000313" key="8">
    <source>
        <dbReference type="Proteomes" id="UP000008192"/>
    </source>
</evidence>
<dbReference type="KEGG" id="tpg:TPEGAU_0883"/>
<sequence length="372" mass="42999">MKILQVYMLDMFLPIFFLVLVCASMILDAIDILVNLTQFISNGYRFSSLVKIWYVSIPHYVLLCCPLSVLFAATYTVRILYVQNEFLAIHFGGLSFFSIVGPWFGFMCFLAIGIFAFDNSVVVVSQSKKDEIIARTVSYAQGNSENDVVASSFDGKIISIAGAYHRGQKVLVDMLVIMKNSNGTIQKLIEAHTAHWQKDRWVLIKPVVYTITHEMKLMVSEYLDSFELREPLELFDHQDFLTKGMSIQKIKETLHTLKYASKPHRELSIRFYKKFYFPLTMCIMLCLSFLTGSFLKKRSLIMYIFCSVVLASAYYVVEMTSIVCAREEYFSPFWGVFFPVLTFLFLIFYVWCAGFMQERQYRASSLRQSVCL</sequence>
<feature type="transmembrane region" description="Helical" evidence="6">
    <location>
        <begin position="275"/>
        <end position="295"/>
    </location>
</feature>
<feature type="transmembrane region" description="Helical" evidence="6">
    <location>
        <begin position="93"/>
        <end position="117"/>
    </location>
</feature>
<dbReference type="Proteomes" id="UP000008192">
    <property type="component" value="Chromosome"/>
</dbReference>
<gene>
    <name evidence="7" type="ordered locus">TPEGAU_0883</name>
</gene>
<evidence type="ECO:0000256" key="1">
    <source>
        <dbReference type="ARBA" id="ARBA00004651"/>
    </source>
</evidence>
<organism evidence="7 8">
    <name type="scientific">Treponema pallidum subsp. pertenue (strain Gauthier)</name>
    <dbReference type="NCBI Taxonomy" id="491080"/>
    <lineage>
        <taxon>Bacteria</taxon>
        <taxon>Pseudomonadati</taxon>
        <taxon>Spirochaetota</taxon>
        <taxon>Spirochaetia</taxon>
        <taxon>Spirochaetales</taxon>
        <taxon>Treponemataceae</taxon>
        <taxon>Treponema</taxon>
    </lineage>
</organism>
<dbReference type="InterPro" id="IPR005495">
    <property type="entry name" value="LptG/LptF_permease"/>
</dbReference>
<feature type="transmembrane region" description="Helical" evidence="6">
    <location>
        <begin position="329"/>
        <end position="352"/>
    </location>
</feature>
<dbReference type="GeneID" id="93876637"/>
<feature type="transmembrane region" description="Helical" evidence="6">
    <location>
        <begin position="12"/>
        <end position="40"/>
    </location>
</feature>
<feature type="transmembrane region" description="Helical" evidence="6">
    <location>
        <begin position="60"/>
        <end position="81"/>
    </location>
</feature>
<evidence type="ECO:0000313" key="7">
    <source>
        <dbReference type="EMBL" id="AEZ60154.1"/>
    </source>
</evidence>
<dbReference type="RefSeq" id="WP_013945460.1">
    <property type="nucleotide sequence ID" value="NC_016843.1"/>
</dbReference>
<keyword evidence="3 6" id="KW-0812">Transmembrane</keyword>
<evidence type="ECO:0008006" key="9">
    <source>
        <dbReference type="Google" id="ProtNLM"/>
    </source>
</evidence>